<keyword evidence="3" id="KW-1185">Reference proteome</keyword>
<dbReference type="AlphaFoldDB" id="A0A8T0I079"/>
<comment type="caution">
    <text evidence="2">The sequence shown here is derived from an EMBL/GenBank/DDBJ whole genome shotgun (WGS) entry which is preliminary data.</text>
</comment>
<dbReference type="InterPro" id="IPR002937">
    <property type="entry name" value="Amino_oxidase"/>
</dbReference>
<accession>A0A8T0I079</accession>
<evidence type="ECO:0000259" key="1">
    <source>
        <dbReference type="Pfam" id="PF01593"/>
    </source>
</evidence>
<dbReference type="Pfam" id="PF13450">
    <property type="entry name" value="NAD_binding_8"/>
    <property type="match status" value="1"/>
</dbReference>
<gene>
    <name evidence="2" type="ORF">KC19_5G071400</name>
</gene>
<dbReference type="Proteomes" id="UP000822688">
    <property type="component" value="Chromosome 5"/>
</dbReference>
<organism evidence="2 3">
    <name type="scientific">Ceratodon purpureus</name>
    <name type="common">Fire moss</name>
    <name type="synonym">Dicranum purpureum</name>
    <dbReference type="NCBI Taxonomy" id="3225"/>
    <lineage>
        <taxon>Eukaryota</taxon>
        <taxon>Viridiplantae</taxon>
        <taxon>Streptophyta</taxon>
        <taxon>Embryophyta</taxon>
        <taxon>Bryophyta</taxon>
        <taxon>Bryophytina</taxon>
        <taxon>Bryopsida</taxon>
        <taxon>Dicranidae</taxon>
        <taxon>Pseudoditrichales</taxon>
        <taxon>Ditrichaceae</taxon>
        <taxon>Ceratodon</taxon>
    </lineage>
</organism>
<dbReference type="PANTHER" id="PTHR16128">
    <property type="entry name" value="FAD/NAD(P)-BINDING OXIDOREDUCTASE FAMILY PROTEIN"/>
    <property type="match status" value="1"/>
</dbReference>
<dbReference type="PANTHER" id="PTHR16128:SF5">
    <property type="entry name" value="FAD_NAD(P)-BINDING OXIDOREDUCTASE FAMILY PROTEIN"/>
    <property type="match status" value="1"/>
</dbReference>
<dbReference type="Gene3D" id="3.90.660.10">
    <property type="match status" value="1"/>
</dbReference>
<dbReference type="GO" id="GO:0016491">
    <property type="term" value="F:oxidoreductase activity"/>
    <property type="evidence" value="ECO:0007669"/>
    <property type="project" value="InterPro"/>
</dbReference>
<proteinExistence type="predicted"/>
<protein>
    <recommendedName>
        <fullName evidence="1">Amine oxidase domain-containing protein</fullName>
    </recommendedName>
</protein>
<dbReference type="EMBL" id="CM026425">
    <property type="protein sequence ID" value="KAG0576321.1"/>
    <property type="molecule type" value="Genomic_DNA"/>
</dbReference>
<dbReference type="Pfam" id="PF01593">
    <property type="entry name" value="Amino_oxidase"/>
    <property type="match status" value="1"/>
</dbReference>
<dbReference type="InterPro" id="IPR036188">
    <property type="entry name" value="FAD/NAD-bd_sf"/>
</dbReference>
<evidence type="ECO:0000313" key="3">
    <source>
        <dbReference type="Proteomes" id="UP000822688"/>
    </source>
</evidence>
<evidence type="ECO:0000313" key="2">
    <source>
        <dbReference type="EMBL" id="KAG0576321.1"/>
    </source>
</evidence>
<reference evidence="2" key="1">
    <citation type="submission" date="2020-06" db="EMBL/GenBank/DDBJ databases">
        <title>WGS assembly of Ceratodon purpureus strain R40.</title>
        <authorList>
            <person name="Carey S.B."/>
            <person name="Jenkins J."/>
            <person name="Shu S."/>
            <person name="Lovell J.T."/>
            <person name="Sreedasyam A."/>
            <person name="Maumus F."/>
            <person name="Tiley G.P."/>
            <person name="Fernandez-Pozo N."/>
            <person name="Barry K."/>
            <person name="Chen C."/>
            <person name="Wang M."/>
            <person name="Lipzen A."/>
            <person name="Daum C."/>
            <person name="Saski C.A."/>
            <person name="Payton A.C."/>
            <person name="Mcbreen J.C."/>
            <person name="Conrad R.E."/>
            <person name="Kollar L.M."/>
            <person name="Olsson S."/>
            <person name="Huttunen S."/>
            <person name="Landis J.B."/>
            <person name="Wickett N.J."/>
            <person name="Johnson M.G."/>
            <person name="Rensing S.A."/>
            <person name="Grimwood J."/>
            <person name="Schmutz J."/>
            <person name="Mcdaniel S.F."/>
        </authorList>
    </citation>
    <scope>NUCLEOTIDE SEQUENCE</scope>
    <source>
        <strain evidence="2">R40</strain>
    </source>
</reference>
<dbReference type="SUPFAM" id="SSF51905">
    <property type="entry name" value="FAD/NAD(P)-binding domain"/>
    <property type="match status" value="1"/>
</dbReference>
<dbReference type="Gene3D" id="3.50.50.60">
    <property type="entry name" value="FAD/NAD(P)-binding domain"/>
    <property type="match status" value="1"/>
</dbReference>
<name>A0A8T0I079_CERPU</name>
<sequence length="421" mass="44440">MLHAAHLLRRRLRISSLPVLLCPSSPLAAAGCPTRIRVSACRPSFSISNSAMEVSGRNSDGPQVAVIGAGVAGSVCASLLAAKGLAVKVFDSGRGPGGRMSQRREKVEDGSELMFDHGAQYFTVKSAEVQHLVDKWQALGLVADWEGRFGSLNVATGEFVHETAVKKRYVGVPGMNSICKALMTTPGLQAKYGVQVAGLEWADEGLGSWCLKSKDGENLGRFNAVVVADKGAAKLLFGQTASSPLLEGSELSEMHKKVAAVTAAPCFAVMMAFPSPLDLIPLDGFLVEGSKIVSWAARDSSKPGRVTTSSDCWVVHSTEAYATGIIAQAGMAKPSNELLAAVANDLLTGFQSLLPNMPTPTYMKAHRWGGAFPTTSIAPEEKCIVIEDRRVAVCGDFCVSPKVEGAILSGMYASERLGSIL</sequence>
<feature type="domain" description="Amine oxidase" evidence="1">
    <location>
        <begin position="170"/>
        <end position="417"/>
    </location>
</feature>